<evidence type="ECO:0000313" key="12">
    <source>
        <dbReference type="EMBL" id="AFZ66462.1"/>
    </source>
</evidence>
<comment type="similarity">
    <text evidence="10">Belongs to the PlsY family.</text>
</comment>
<accession>K9ZZU3</accession>
<feature type="transmembrane region" description="Helical" evidence="10">
    <location>
        <begin position="77"/>
        <end position="96"/>
    </location>
</feature>
<dbReference type="InterPro" id="IPR003811">
    <property type="entry name" value="G3P_acylTferase_PlsY"/>
</dbReference>
<evidence type="ECO:0000256" key="1">
    <source>
        <dbReference type="ARBA" id="ARBA00022475"/>
    </source>
</evidence>
<evidence type="ECO:0000256" key="6">
    <source>
        <dbReference type="ARBA" id="ARBA00023098"/>
    </source>
</evidence>
<evidence type="ECO:0000256" key="11">
    <source>
        <dbReference type="SAM" id="SignalP"/>
    </source>
</evidence>
<feature type="signal peptide" evidence="11">
    <location>
        <begin position="1"/>
        <end position="19"/>
    </location>
</feature>
<feature type="chain" id="PRO_5003939044" description="Glycerol-3-phosphate acyltransferase" evidence="11">
    <location>
        <begin position="20"/>
        <end position="196"/>
    </location>
</feature>
<comment type="function">
    <text evidence="10">Catalyzes the transfer of an acyl group from acyl-phosphate (acyl-PO(4)) to glycerol-3-phosphate (G3P) to form lysophosphatidic acid (LPA). This enzyme utilizes acyl-phosphate as fatty acyl donor, but not acyl-CoA or acyl-ACP.</text>
</comment>
<dbReference type="SMART" id="SM01207">
    <property type="entry name" value="G3P_acyltransf"/>
    <property type="match status" value="1"/>
</dbReference>
<evidence type="ECO:0000256" key="10">
    <source>
        <dbReference type="HAMAP-Rule" id="MF_01043"/>
    </source>
</evidence>
<comment type="pathway">
    <text evidence="10">Lipid metabolism; phospholipid metabolism.</text>
</comment>
<comment type="subunit">
    <text evidence="10">Probably interacts with PlsX.</text>
</comment>
<dbReference type="HOGENOM" id="CLU_081254_0_0_0"/>
<reference evidence="13" key="1">
    <citation type="submission" date="2012-03" db="EMBL/GenBank/DDBJ databases">
        <title>Complete sequence of chromosome of Deinococcus peraridilitoris DSM 19664.</title>
        <authorList>
            <person name="Lucas S."/>
            <person name="Copeland A."/>
            <person name="Lapidus A."/>
            <person name="Glavina del Rio T."/>
            <person name="Dalin E."/>
            <person name="Tice H."/>
            <person name="Bruce D."/>
            <person name="Goodwin L."/>
            <person name="Pitluck S."/>
            <person name="Peters L."/>
            <person name="Mikhailova N."/>
            <person name="Lu M."/>
            <person name="Kyrpides N."/>
            <person name="Mavromatis K."/>
            <person name="Ivanova N."/>
            <person name="Brettin T."/>
            <person name="Detter J.C."/>
            <person name="Han C."/>
            <person name="Larimer F."/>
            <person name="Land M."/>
            <person name="Hauser L."/>
            <person name="Markowitz V."/>
            <person name="Cheng J.-F."/>
            <person name="Hugenholtz P."/>
            <person name="Woyke T."/>
            <person name="Wu D."/>
            <person name="Pukall R."/>
            <person name="Steenblock K."/>
            <person name="Brambilla E."/>
            <person name="Klenk H.-P."/>
            <person name="Eisen J.A."/>
        </authorList>
    </citation>
    <scope>NUCLEOTIDE SEQUENCE [LARGE SCALE GENOMIC DNA]</scope>
    <source>
        <strain evidence="13">DSM 19664 / LMG 22246 / CIP 109416 / KR-200</strain>
    </source>
</reference>
<name>K9ZZU3_DEIPD</name>
<feature type="transmembrane region" description="Helical" evidence="10">
    <location>
        <begin position="108"/>
        <end position="135"/>
    </location>
</feature>
<dbReference type="PANTHER" id="PTHR30309:SF0">
    <property type="entry name" value="GLYCEROL-3-PHOSPHATE ACYLTRANSFERASE-RELATED"/>
    <property type="match status" value="1"/>
</dbReference>
<dbReference type="Proteomes" id="UP000010467">
    <property type="component" value="Chromosome"/>
</dbReference>
<keyword evidence="9 10" id="KW-1208">Phospholipid metabolism</keyword>
<evidence type="ECO:0000256" key="2">
    <source>
        <dbReference type="ARBA" id="ARBA00022516"/>
    </source>
</evidence>
<sequence>MTLLALVLAYLLGSIPAGAWVAHGRGVDIRKVGSGNTGATNVARAVGTGAGLTVAAFDALKGVLAVLLARIFVQDPIIETVCGALAVLGHNFSVFLRFRGGKGVATSLGTVIAINPLVGLSALVIGGSCIALTRFVSAGSIVGAVATSVLALVVGAPVWELGVILFLSALLIWQHRDNMKRLQAGSERRLGEKIQA</sequence>
<dbReference type="PANTHER" id="PTHR30309">
    <property type="entry name" value="INNER MEMBRANE PROTEIN YGIH"/>
    <property type="match status" value="1"/>
</dbReference>
<evidence type="ECO:0000256" key="5">
    <source>
        <dbReference type="ARBA" id="ARBA00022989"/>
    </source>
</evidence>
<evidence type="ECO:0000256" key="8">
    <source>
        <dbReference type="ARBA" id="ARBA00023209"/>
    </source>
</evidence>
<dbReference type="OrthoDB" id="9777124at2"/>
<dbReference type="KEGG" id="dpd:Deipe_0893"/>
<dbReference type="EC" id="2.3.1.275" evidence="10"/>
<evidence type="ECO:0000313" key="13">
    <source>
        <dbReference type="Proteomes" id="UP000010467"/>
    </source>
</evidence>
<dbReference type="PATRIC" id="fig|937777.3.peg.901"/>
<dbReference type="Pfam" id="PF02660">
    <property type="entry name" value="G3P_acyltransf"/>
    <property type="match status" value="1"/>
</dbReference>
<dbReference type="GO" id="GO:0008654">
    <property type="term" value="P:phospholipid biosynthetic process"/>
    <property type="evidence" value="ECO:0007669"/>
    <property type="project" value="UniProtKB-UniRule"/>
</dbReference>
<dbReference type="GO" id="GO:0043772">
    <property type="term" value="F:acyl-phosphate glycerol-3-phosphate acyltransferase activity"/>
    <property type="evidence" value="ECO:0007669"/>
    <property type="project" value="UniProtKB-UniRule"/>
</dbReference>
<gene>
    <name evidence="10" type="primary">plsY</name>
    <name evidence="12" type="ordered locus">Deipe_0893</name>
</gene>
<comment type="catalytic activity">
    <reaction evidence="10">
        <text>an acyl phosphate + sn-glycerol 3-phosphate = a 1-acyl-sn-glycero-3-phosphate + phosphate</text>
        <dbReference type="Rhea" id="RHEA:34075"/>
        <dbReference type="ChEBI" id="CHEBI:43474"/>
        <dbReference type="ChEBI" id="CHEBI:57597"/>
        <dbReference type="ChEBI" id="CHEBI:57970"/>
        <dbReference type="ChEBI" id="CHEBI:59918"/>
        <dbReference type="EC" id="2.3.1.275"/>
    </reaction>
</comment>
<organism evidence="12 13">
    <name type="scientific">Deinococcus peraridilitoris (strain DSM 19664 / LMG 22246 / CIP 109416 / KR-200)</name>
    <dbReference type="NCBI Taxonomy" id="937777"/>
    <lineage>
        <taxon>Bacteria</taxon>
        <taxon>Thermotogati</taxon>
        <taxon>Deinococcota</taxon>
        <taxon>Deinococci</taxon>
        <taxon>Deinococcales</taxon>
        <taxon>Deinococcaceae</taxon>
        <taxon>Deinococcus</taxon>
    </lineage>
</organism>
<evidence type="ECO:0000256" key="4">
    <source>
        <dbReference type="ARBA" id="ARBA00022692"/>
    </source>
</evidence>
<dbReference type="NCBIfam" id="TIGR00023">
    <property type="entry name" value="glycerol-3-phosphate 1-O-acyltransferase PlsY"/>
    <property type="match status" value="1"/>
</dbReference>
<keyword evidence="13" id="KW-1185">Reference proteome</keyword>
<dbReference type="HAMAP" id="MF_01043">
    <property type="entry name" value="PlsY"/>
    <property type="match status" value="1"/>
</dbReference>
<keyword evidence="12" id="KW-0012">Acyltransferase</keyword>
<keyword evidence="5 10" id="KW-1133">Transmembrane helix</keyword>
<dbReference type="AlphaFoldDB" id="K9ZZU3"/>
<keyword evidence="3 10" id="KW-0808">Transferase</keyword>
<dbReference type="RefSeq" id="WP_015234772.1">
    <property type="nucleotide sequence ID" value="NC_019793.1"/>
</dbReference>
<comment type="subcellular location">
    <subcellularLocation>
        <location evidence="10">Cell membrane</location>
        <topology evidence="10">Multi-pass membrane protein</topology>
    </subcellularLocation>
</comment>
<comment type="caution">
    <text evidence="10">Lacks conserved residue(s) required for the propagation of feature annotation.</text>
</comment>
<dbReference type="EMBL" id="CP003382">
    <property type="protein sequence ID" value="AFZ66462.1"/>
    <property type="molecule type" value="Genomic_DNA"/>
</dbReference>
<evidence type="ECO:0000256" key="9">
    <source>
        <dbReference type="ARBA" id="ARBA00023264"/>
    </source>
</evidence>
<keyword evidence="7 10" id="KW-0472">Membrane</keyword>
<feature type="transmembrane region" description="Helical" evidence="10">
    <location>
        <begin position="141"/>
        <end position="173"/>
    </location>
</feature>
<dbReference type="eggNOG" id="COG0344">
    <property type="taxonomic scope" value="Bacteria"/>
</dbReference>
<dbReference type="STRING" id="937777.Deipe_0893"/>
<keyword evidence="2 10" id="KW-0444">Lipid biosynthesis</keyword>
<dbReference type="UniPathway" id="UPA00085"/>
<evidence type="ECO:0000256" key="3">
    <source>
        <dbReference type="ARBA" id="ARBA00022679"/>
    </source>
</evidence>
<keyword evidence="1 10" id="KW-1003">Cell membrane</keyword>
<proteinExistence type="inferred from homology"/>
<keyword evidence="8 10" id="KW-0594">Phospholipid biosynthesis</keyword>
<keyword evidence="4 10" id="KW-0812">Transmembrane</keyword>
<protein>
    <recommendedName>
        <fullName evidence="10">Glycerol-3-phosphate acyltransferase</fullName>
    </recommendedName>
    <alternativeName>
        <fullName evidence="10">Acyl-PO4 G3P acyltransferase</fullName>
    </alternativeName>
    <alternativeName>
        <fullName evidence="10">Acyl-phosphate--glycerol-3-phosphate acyltransferase</fullName>
    </alternativeName>
    <alternativeName>
        <fullName evidence="10">G3P acyltransferase</fullName>
        <shortName evidence="10">GPAT</shortName>
        <ecNumber evidence="10">2.3.1.275</ecNumber>
    </alternativeName>
    <alternativeName>
        <fullName evidence="10">Lysophosphatidic acid synthase</fullName>
        <shortName evidence="10">LPA synthase</shortName>
    </alternativeName>
</protein>
<keyword evidence="6 10" id="KW-0443">Lipid metabolism</keyword>
<evidence type="ECO:0000256" key="7">
    <source>
        <dbReference type="ARBA" id="ARBA00023136"/>
    </source>
</evidence>
<keyword evidence="11" id="KW-0732">Signal</keyword>
<dbReference type="GO" id="GO:0005886">
    <property type="term" value="C:plasma membrane"/>
    <property type="evidence" value="ECO:0007669"/>
    <property type="project" value="UniProtKB-SubCell"/>
</dbReference>